<evidence type="ECO:0000313" key="2">
    <source>
        <dbReference type="Proteomes" id="UP000467193"/>
    </source>
</evidence>
<dbReference type="KEGG" id="msei:MSEDJ_40520"/>
<reference evidence="1 2" key="1">
    <citation type="journal article" date="2019" name="Emerg. Microbes Infect.">
        <title>Comprehensive subspecies identification of 175 nontuberculous mycobacteria species based on 7547 genomic profiles.</title>
        <authorList>
            <person name="Matsumoto Y."/>
            <person name="Kinjo T."/>
            <person name="Motooka D."/>
            <person name="Nabeya D."/>
            <person name="Jung N."/>
            <person name="Uechi K."/>
            <person name="Horii T."/>
            <person name="Iida T."/>
            <person name="Fujita J."/>
            <person name="Nakamura S."/>
        </authorList>
    </citation>
    <scope>NUCLEOTIDE SEQUENCE [LARGE SCALE GENOMIC DNA]</scope>
    <source>
        <strain evidence="1 2">JCM 17899</strain>
    </source>
</reference>
<name>A0A7I7QVL8_9MYCO</name>
<gene>
    <name evidence="1" type="ORF">MSEDJ_40520</name>
</gene>
<dbReference type="RefSeq" id="WP_163799106.1">
    <property type="nucleotide sequence ID" value="NZ_AP022588.1"/>
</dbReference>
<dbReference type="Proteomes" id="UP000467193">
    <property type="component" value="Chromosome"/>
</dbReference>
<protein>
    <recommendedName>
        <fullName evidence="3">ESX-1 secretion-associated protein</fullName>
    </recommendedName>
</protein>
<evidence type="ECO:0008006" key="3">
    <source>
        <dbReference type="Google" id="ProtNLM"/>
    </source>
</evidence>
<dbReference type="EMBL" id="AP022588">
    <property type="protein sequence ID" value="BBY29956.1"/>
    <property type="molecule type" value="Genomic_DNA"/>
</dbReference>
<evidence type="ECO:0000313" key="1">
    <source>
        <dbReference type="EMBL" id="BBY29956.1"/>
    </source>
</evidence>
<keyword evidence="2" id="KW-1185">Reference proteome</keyword>
<organism evidence="1 2">
    <name type="scientific">Mycolicibacterium sediminis</name>
    <dbReference type="NCBI Taxonomy" id="1286180"/>
    <lineage>
        <taxon>Bacteria</taxon>
        <taxon>Bacillati</taxon>
        <taxon>Actinomycetota</taxon>
        <taxon>Actinomycetes</taxon>
        <taxon>Mycobacteriales</taxon>
        <taxon>Mycobacteriaceae</taxon>
        <taxon>Mycolicibacterium</taxon>
    </lineage>
</organism>
<dbReference type="AlphaFoldDB" id="A0A7I7QVL8"/>
<accession>A0A7I7QVL8</accession>
<proteinExistence type="predicted"/>
<sequence>MPKNLRVVPEDLQLSASTIDLRADTVRVAHATADGRIEAAQRGLPAGSAAILSGAVAKWQADSTALFARMVDHSTGLRTGAIEYSAADTDNGAAVDAAGERIPPSIDL</sequence>